<feature type="transmembrane region" description="Helical" evidence="1">
    <location>
        <begin position="12"/>
        <end position="35"/>
    </location>
</feature>
<keyword evidence="1" id="KW-0472">Membrane</keyword>
<dbReference type="AlphaFoldDB" id="A0A9Q9H831"/>
<reference evidence="2" key="1">
    <citation type="submission" date="2021-08" db="EMBL/GenBank/DDBJ databases">
        <authorList>
            <person name="Nwanade C."/>
            <person name="Wang M."/>
            <person name="Masoudi A."/>
            <person name="Yu Z."/>
            <person name="Liu J."/>
        </authorList>
    </citation>
    <scope>NUCLEOTIDE SEQUENCE</scope>
    <source>
        <strain evidence="2">S056</strain>
    </source>
</reference>
<proteinExistence type="predicted"/>
<dbReference type="GeneID" id="75104488"/>
<dbReference type="RefSeq" id="WP_173486191.1">
    <property type="nucleotide sequence ID" value="NZ_CP080772.1"/>
</dbReference>
<keyword evidence="1" id="KW-1133">Transmembrane helix</keyword>
<evidence type="ECO:0000313" key="2">
    <source>
        <dbReference type="EMBL" id="UWP95289.1"/>
    </source>
</evidence>
<evidence type="ECO:0000313" key="3">
    <source>
        <dbReference type="Proteomes" id="UP001057991"/>
    </source>
</evidence>
<gene>
    <name evidence="2" type="ORF">K3X48_14135</name>
</gene>
<evidence type="ECO:0008006" key="4">
    <source>
        <dbReference type="Google" id="ProtNLM"/>
    </source>
</evidence>
<dbReference type="Proteomes" id="UP001057991">
    <property type="component" value="Chromosome"/>
</dbReference>
<sequence>MESSGNGDGRWPVWLLSLVSYPFMVGAVATNVFFASLIGQSAGWETVIAPIPSILISLVLGIPAAWITGRWFRAKIDEAEGYSDDEG</sequence>
<protein>
    <recommendedName>
        <fullName evidence="4">NnrT protein</fullName>
    </recommendedName>
</protein>
<dbReference type="EMBL" id="CP080776">
    <property type="protein sequence ID" value="UWP95289.1"/>
    <property type="molecule type" value="Genomic_DNA"/>
</dbReference>
<keyword evidence="1" id="KW-0812">Transmembrane</keyword>
<organism evidence="2 3">
    <name type="scientific">Aliiroseovarius crassostreae</name>
    <dbReference type="NCBI Taxonomy" id="154981"/>
    <lineage>
        <taxon>Bacteria</taxon>
        <taxon>Pseudomonadati</taxon>
        <taxon>Pseudomonadota</taxon>
        <taxon>Alphaproteobacteria</taxon>
        <taxon>Rhodobacterales</taxon>
        <taxon>Paracoccaceae</taxon>
        <taxon>Aliiroseovarius</taxon>
    </lineage>
</organism>
<evidence type="ECO:0000256" key="1">
    <source>
        <dbReference type="SAM" id="Phobius"/>
    </source>
</evidence>
<name>A0A9Q9H831_9RHOB</name>
<feature type="transmembrane region" description="Helical" evidence="1">
    <location>
        <begin position="47"/>
        <end position="67"/>
    </location>
</feature>
<accession>A0A9Q9H831</accession>